<evidence type="ECO:0000256" key="2">
    <source>
        <dbReference type="SAM" id="Phobius"/>
    </source>
</evidence>
<keyword evidence="2" id="KW-0812">Transmembrane</keyword>
<feature type="transmembrane region" description="Helical" evidence="2">
    <location>
        <begin position="65"/>
        <end position="85"/>
    </location>
</feature>
<dbReference type="PANTHER" id="PTHR11360">
    <property type="entry name" value="MONOCARBOXYLATE TRANSPORTER"/>
    <property type="match status" value="1"/>
</dbReference>
<name>H2XMJ9_CIOIN</name>
<accession>H2XMJ9</accession>
<proteinExistence type="predicted"/>
<reference evidence="4" key="2">
    <citation type="journal article" date="2008" name="Genome Biol.">
        <title>Improved genome assembly and evidence-based global gene model set for the chordate Ciona intestinalis: new insight into intron and operon populations.</title>
        <authorList>
            <person name="Satou Y."/>
            <person name="Mineta K."/>
            <person name="Ogasawara M."/>
            <person name="Sasakura Y."/>
            <person name="Shoguchi E."/>
            <person name="Ueno K."/>
            <person name="Yamada L."/>
            <person name="Matsumoto J."/>
            <person name="Wasserscheid J."/>
            <person name="Dewar K."/>
            <person name="Wiley G.B."/>
            <person name="Macmil S.L."/>
            <person name="Roe B.A."/>
            <person name="Zeller R.W."/>
            <person name="Hastings K.E."/>
            <person name="Lemaire P."/>
            <person name="Lindquist E."/>
            <person name="Endo T."/>
            <person name="Hotta K."/>
            <person name="Inaba K."/>
        </authorList>
    </citation>
    <scope>NUCLEOTIDE SEQUENCE [LARGE SCALE GENOMIC DNA]</scope>
    <source>
        <strain evidence="4">wild type</strain>
    </source>
</reference>
<feature type="transmembrane region" description="Helical" evidence="2">
    <location>
        <begin position="124"/>
        <end position="147"/>
    </location>
</feature>
<dbReference type="EMBL" id="EAAA01001212">
    <property type="status" value="NOT_ANNOTATED_CDS"/>
    <property type="molecule type" value="Genomic_DNA"/>
</dbReference>
<organism evidence="4 5">
    <name type="scientific">Ciona intestinalis</name>
    <name type="common">Transparent sea squirt</name>
    <name type="synonym">Ascidia intestinalis</name>
    <dbReference type="NCBI Taxonomy" id="7719"/>
    <lineage>
        <taxon>Eukaryota</taxon>
        <taxon>Metazoa</taxon>
        <taxon>Chordata</taxon>
        <taxon>Tunicata</taxon>
        <taxon>Ascidiacea</taxon>
        <taxon>Phlebobranchia</taxon>
        <taxon>Cionidae</taxon>
        <taxon>Ciona</taxon>
    </lineage>
</organism>
<dbReference type="Ensembl" id="ENSCINT00000032466.1">
    <property type="protein sequence ID" value="ENSCINP00000030882.1"/>
    <property type="gene ID" value="ENSCING00000022146.1"/>
</dbReference>
<dbReference type="InParanoid" id="H2XMJ9"/>
<protein>
    <recommendedName>
        <fullName evidence="3">Major facilitator superfamily (MFS) profile domain-containing protein</fullName>
    </recommendedName>
</protein>
<dbReference type="InterPro" id="IPR036259">
    <property type="entry name" value="MFS_trans_sf"/>
</dbReference>
<keyword evidence="2" id="KW-1133">Transmembrane helix</keyword>
<dbReference type="InterPro" id="IPR011701">
    <property type="entry name" value="MFS"/>
</dbReference>
<keyword evidence="2" id="KW-0472">Membrane</keyword>
<feature type="transmembrane region" description="Helical" evidence="2">
    <location>
        <begin position="91"/>
        <end position="112"/>
    </location>
</feature>
<dbReference type="HOGENOM" id="CLU_088708_1_0_1"/>
<dbReference type="PANTHER" id="PTHR11360:SF284">
    <property type="entry name" value="EG:103B4.3 PROTEIN-RELATED"/>
    <property type="match status" value="1"/>
</dbReference>
<dbReference type="AlphaFoldDB" id="H2XMJ9"/>
<dbReference type="GeneTree" id="ENSGT00940000166190"/>
<evidence type="ECO:0000313" key="4">
    <source>
        <dbReference type="Ensembl" id="ENSCINP00000030882.1"/>
    </source>
</evidence>
<dbReference type="OMA" id="MYDITES"/>
<reference evidence="5" key="1">
    <citation type="journal article" date="2002" name="Science">
        <title>The draft genome of Ciona intestinalis: insights into chordate and vertebrate origins.</title>
        <authorList>
            <person name="Dehal P."/>
            <person name="Satou Y."/>
            <person name="Campbell R.K."/>
            <person name="Chapman J."/>
            <person name="Degnan B."/>
            <person name="De Tomaso A."/>
            <person name="Davidson B."/>
            <person name="Di Gregorio A."/>
            <person name="Gelpke M."/>
            <person name="Goodstein D.M."/>
            <person name="Harafuji N."/>
            <person name="Hastings K.E."/>
            <person name="Ho I."/>
            <person name="Hotta K."/>
            <person name="Huang W."/>
            <person name="Kawashima T."/>
            <person name="Lemaire P."/>
            <person name="Martinez D."/>
            <person name="Meinertzhagen I.A."/>
            <person name="Necula S."/>
            <person name="Nonaka M."/>
            <person name="Putnam N."/>
            <person name="Rash S."/>
            <person name="Saiga H."/>
            <person name="Satake M."/>
            <person name="Terry A."/>
            <person name="Yamada L."/>
            <person name="Wang H.G."/>
            <person name="Awazu S."/>
            <person name="Azumi K."/>
            <person name="Boore J."/>
            <person name="Branno M."/>
            <person name="Chin-Bow S."/>
            <person name="DeSantis R."/>
            <person name="Doyle S."/>
            <person name="Francino P."/>
            <person name="Keys D.N."/>
            <person name="Haga S."/>
            <person name="Hayashi H."/>
            <person name="Hino K."/>
            <person name="Imai K.S."/>
            <person name="Inaba K."/>
            <person name="Kano S."/>
            <person name="Kobayashi K."/>
            <person name="Kobayashi M."/>
            <person name="Lee B.I."/>
            <person name="Makabe K.W."/>
            <person name="Manohar C."/>
            <person name="Matassi G."/>
            <person name="Medina M."/>
            <person name="Mochizuki Y."/>
            <person name="Mount S."/>
            <person name="Morishita T."/>
            <person name="Miura S."/>
            <person name="Nakayama A."/>
            <person name="Nishizaka S."/>
            <person name="Nomoto H."/>
            <person name="Ohta F."/>
            <person name="Oishi K."/>
            <person name="Rigoutsos I."/>
            <person name="Sano M."/>
            <person name="Sasaki A."/>
            <person name="Sasakura Y."/>
            <person name="Shoguchi E."/>
            <person name="Shin-i T."/>
            <person name="Spagnuolo A."/>
            <person name="Stainier D."/>
            <person name="Suzuki M.M."/>
            <person name="Tassy O."/>
            <person name="Takatori N."/>
            <person name="Tokuoka M."/>
            <person name="Yagi K."/>
            <person name="Yoshizaki F."/>
            <person name="Wada S."/>
            <person name="Zhang C."/>
            <person name="Hyatt P.D."/>
            <person name="Larimer F."/>
            <person name="Detter C."/>
            <person name="Doggett N."/>
            <person name="Glavina T."/>
            <person name="Hawkins T."/>
            <person name="Richardson P."/>
            <person name="Lucas S."/>
            <person name="Kohara Y."/>
            <person name="Levine M."/>
            <person name="Satoh N."/>
            <person name="Rokhsar D.S."/>
        </authorList>
    </citation>
    <scope>NUCLEOTIDE SEQUENCE [LARGE SCALE GENOMIC DNA]</scope>
</reference>
<dbReference type="GO" id="GO:0008028">
    <property type="term" value="F:monocarboxylic acid transmembrane transporter activity"/>
    <property type="evidence" value="ECO:0000318"/>
    <property type="project" value="GO_Central"/>
</dbReference>
<feature type="domain" description="Major facilitator superfamily (MFS) profile" evidence="3">
    <location>
        <begin position="1"/>
        <end position="163"/>
    </location>
</feature>
<dbReference type="InterPro" id="IPR050327">
    <property type="entry name" value="Proton-linked_MCT"/>
</dbReference>
<feature type="transmembrane region" description="Helical" evidence="2">
    <location>
        <begin position="34"/>
        <end position="53"/>
    </location>
</feature>
<dbReference type="FunFam" id="1.20.1250.20:FF:000667">
    <property type="entry name" value="monocarboxylate transporter 2-like"/>
    <property type="match status" value="1"/>
</dbReference>
<dbReference type="PROSITE" id="PS50850">
    <property type="entry name" value="MFS"/>
    <property type="match status" value="1"/>
</dbReference>
<dbReference type="SUPFAM" id="SSF103473">
    <property type="entry name" value="MFS general substrate transporter"/>
    <property type="match status" value="1"/>
</dbReference>
<sequence length="163" mass="17768">MLIITSDFLSWVALYVPYVHLVERARTQGISENTSAWLSPAIGFGGLVGRPLIGFAADFFTIHPFWAYTTVQTLCGIGTILSPFWSSIEGLFVFAVYFGFLSNGYGLIKASAAKILGPSNYVDAFSWMLMFEGVGILLGPTVGGAIYDVTQSYDWTFRFAGAC</sequence>
<reference evidence="4" key="3">
    <citation type="submission" date="2025-08" db="UniProtKB">
        <authorList>
            <consortium name="Ensembl"/>
        </authorList>
    </citation>
    <scope>IDENTIFICATION</scope>
</reference>
<dbReference type="GO" id="GO:0005886">
    <property type="term" value="C:plasma membrane"/>
    <property type="evidence" value="ECO:0000318"/>
    <property type="project" value="GO_Central"/>
</dbReference>
<comment type="subcellular location">
    <subcellularLocation>
        <location evidence="1">Membrane</location>
        <topology evidence="1">Multi-pass membrane protein</topology>
    </subcellularLocation>
</comment>
<dbReference type="Proteomes" id="UP000008144">
    <property type="component" value="Chromosome 14"/>
</dbReference>
<dbReference type="InterPro" id="IPR020846">
    <property type="entry name" value="MFS_dom"/>
</dbReference>
<dbReference type="Pfam" id="PF07690">
    <property type="entry name" value="MFS_1"/>
    <property type="match status" value="1"/>
</dbReference>
<dbReference type="Gene3D" id="1.20.1250.20">
    <property type="entry name" value="MFS general substrate transporter like domains"/>
    <property type="match status" value="1"/>
</dbReference>
<evidence type="ECO:0000259" key="3">
    <source>
        <dbReference type="PROSITE" id="PS50850"/>
    </source>
</evidence>
<evidence type="ECO:0000256" key="1">
    <source>
        <dbReference type="ARBA" id="ARBA00004141"/>
    </source>
</evidence>
<evidence type="ECO:0000313" key="5">
    <source>
        <dbReference type="Proteomes" id="UP000008144"/>
    </source>
</evidence>
<keyword evidence="5" id="KW-1185">Reference proteome</keyword>
<reference evidence="4" key="4">
    <citation type="submission" date="2025-09" db="UniProtKB">
        <authorList>
            <consortium name="Ensembl"/>
        </authorList>
    </citation>
    <scope>IDENTIFICATION</scope>
</reference>